<dbReference type="Proteomes" id="UP000263833">
    <property type="component" value="Unassembled WGS sequence"/>
</dbReference>
<keyword evidence="1" id="KW-0732">Signal</keyword>
<feature type="chain" id="PRO_5016968577" description="Tetratricopeptide repeat protein" evidence="1">
    <location>
        <begin position="23"/>
        <end position="122"/>
    </location>
</feature>
<dbReference type="SUPFAM" id="SSF48452">
    <property type="entry name" value="TPR-like"/>
    <property type="match status" value="1"/>
</dbReference>
<reference evidence="3" key="1">
    <citation type="submission" date="2018-08" db="EMBL/GenBank/DDBJ databases">
        <authorList>
            <person name="Kim S.-J."/>
            <person name="Jung G.-Y."/>
        </authorList>
    </citation>
    <scope>NUCLEOTIDE SEQUENCE [LARGE SCALE GENOMIC DNA]</scope>
    <source>
        <strain evidence="3">GY_G</strain>
    </source>
</reference>
<protein>
    <recommendedName>
        <fullName evidence="4">Tetratricopeptide repeat protein</fullName>
    </recommendedName>
</protein>
<feature type="signal peptide" evidence="1">
    <location>
        <begin position="1"/>
        <end position="22"/>
    </location>
</feature>
<dbReference type="AlphaFoldDB" id="A0A371BFN9"/>
<organism evidence="2 3">
    <name type="scientific">Sphingorhabdus pulchriflava</name>
    <dbReference type="NCBI Taxonomy" id="2292257"/>
    <lineage>
        <taxon>Bacteria</taxon>
        <taxon>Pseudomonadati</taxon>
        <taxon>Pseudomonadota</taxon>
        <taxon>Alphaproteobacteria</taxon>
        <taxon>Sphingomonadales</taxon>
        <taxon>Sphingomonadaceae</taxon>
        <taxon>Sphingorhabdus</taxon>
    </lineage>
</organism>
<evidence type="ECO:0000256" key="1">
    <source>
        <dbReference type="SAM" id="SignalP"/>
    </source>
</evidence>
<dbReference type="InterPro" id="IPR011990">
    <property type="entry name" value="TPR-like_helical_dom_sf"/>
</dbReference>
<gene>
    <name evidence="2" type="ORF">DXH95_02515</name>
</gene>
<dbReference type="Gene3D" id="1.25.40.10">
    <property type="entry name" value="Tetratricopeptide repeat domain"/>
    <property type="match status" value="1"/>
</dbReference>
<evidence type="ECO:0000313" key="2">
    <source>
        <dbReference type="EMBL" id="RDV06328.1"/>
    </source>
</evidence>
<evidence type="ECO:0000313" key="3">
    <source>
        <dbReference type="Proteomes" id="UP000263833"/>
    </source>
</evidence>
<sequence length="122" mass="13021">MKSLGMMVAIAASMVVTPAVLAQSSSVEIGYERGALGFEALMANDNQTALRQIQSAKSVPHNDPARLINLGRAHARLGNVSQAQLAFEAAANCREHFDIVLSNGKIMNSRKAAMLSLQSLKK</sequence>
<dbReference type="OrthoDB" id="92543at2"/>
<proteinExistence type="predicted"/>
<evidence type="ECO:0008006" key="4">
    <source>
        <dbReference type="Google" id="ProtNLM"/>
    </source>
</evidence>
<accession>A0A371BFN9</accession>
<dbReference type="EMBL" id="QRGP01000001">
    <property type="protein sequence ID" value="RDV06328.1"/>
    <property type="molecule type" value="Genomic_DNA"/>
</dbReference>
<name>A0A371BFN9_9SPHN</name>
<keyword evidence="3" id="KW-1185">Reference proteome</keyword>
<dbReference type="RefSeq" id="WP_115547883.1">
    <property type="nucleotide sequence ID" value="NZ_QRGP01000001.1"/>
</dbReference>
<comment type="caution">
    <text evidence="2">The sequence shown here is derived from an EMBL/GenBank/DDBJ whole genome shotgun (WGS) entry which is preliminary data.</text>
</comment>